<dbReference type="GO" id="GO:0009244">
    <property type="term" value="P:lipopolysaccharide core region biosynthetic process"/>
    <property type="evidence" value="ECO:0007669"/>
    <property type="project" value="TreeGrafter"/>
</dbReference>
<dbReference type="PANTHER" id="PTHR30160:SF7">
    <property type="entry name" value="ADP-HEPTOSE--LPS HEPTOSYLTRANSFERASE 2"/>
    <property type="match status" value="1"/>
</dbReference>
<dbReference type="Gene3D" id="3.40.50.2000">
    <property type="entry name" value="Glycogen Phosphorylase B"/>
    <property type="match status" value="2"/>
</dbReference>
<gene>
    <name evidence="3" type="ordered locus">BMULJ_05965</name>
</gene>
<name>A0A0H3KRQ3_BURM1</name>
<dbReference type="RefSeq" id="WP_012217933.1">
    <property type="nucleotide sequence ID" value="NC_010087.1"/>
</dbReference>
<sequence>MRSVDGHIGDVRSIAVVGPDALGDTMMTLPALRALRVAYRDACIVYVGLDWHASFFRDRPGPIDVVRVRPAAVDPGRPLPPDAPPIDRTFRVRADDPPFDVAVQLFGGGAQANPFTRALGARIAVGACAPGAPPLDRWTPYGRWQNRRLLALEIVSLAGATLWPAGPDLAVIERDRHAMRAALPPDIAEQLHELVVVQPSARDPRRRWSPRHFAAVADRLAARGLRIAVVGTAQERPIVRAVLDAMHAPALDLAGALDIGGLAALLEHAALMLSNDTGPLHLAAALGTPCVGIFWFTNALQALPLAQGRCRAAVSPRIVCPVCGEPNLTSRCAHDDSFVDDVTVDEVATLADEVLAERT</sequence>
<dbReference type="GO" id="GO:0005829">
    <property type="term" value="C:cytosol"/>
    <property type="evidence" value="ECO:0007669"/>
    <property type="project" value="TreeGrafter"/>
</dbReference>
<dbReference type="Pfam" id="PF01075">
    <property type="entry name" value="Glyco_transf_9"/>
    <property type="match status" value="1"/>
</dbReference>
<reference evidence="3 4" key="1">
    <citation type="submission" date="2007-04" db="EMBL/GenBank/DDBJ databases">
        <title>Complete genome sequence of Burkholderia multivorans ATCC 17616.</title>
        <authorList>
            <person name="Ohtsubo Y."/>
            <person name="Yamashita A."/>
            <person name="Kurokawa K."/>
            <person name="Takami H."/>
            <person name="Yuhara S."/>
            <person name="Nishiyama E."/>
            <person name="Endo R."/>
            <person name="Miyazaki R."/>
            <person name="Ono A."/>
            <person name="Yano K."/>
            <person name="Ito M."/>
            <person name="Sota M."/>
            <person name="Yuji N."/>
            <person name="Hattori M."/>
            <person name="Tsuda M."/>
        </authorList>
    </citation>
    <scope>NUCLEOTIDE SEQUENCE [LARGE SCALE GENOMIC DNA]</scope>
    <source>
        <strain evidence="4">ATCC 17616 / 249</strain>
    </source>
</reference>
<dbReference type="HOGENOM" id="CLU_038371_0_1_4"/>
<dbReference type="InterPro" id="IPR051199">
    <property type="entry name" value="LPS_LOS_Heptosyltrfase"/>
</dbReference>
<dbReference type="GeneID" id="93168618"/>
<evidence type="ECO:0000313" key="3">
    <source>
        <dbReference type="EMBL" id="BAG47769.1"/>
    </source>
</evidence>
<dbReference type="GO" id="GO:0008713">
    <property type="term" value="F:ADP-heptose-lipopolysaccharide heptosyltransferase activity"/>
    <property type="evidence" value="ECO:0007669"/>
    <property type="project" value="TreeGrafter"/>
</dbReference>
<evidence type="ECO:0000256" key="2">
    <source>
        <dbReference type="ARBA" id="ARBA00022679"/>
    </source>
</evidence>
<dbReference type="KEGG" id="bmu:Bmul_5532"/>
<dbReference type="EMBL" id="AP009387">
    <property type="protein sequence ID" value="BAG47769.1"/>
    <property type="molecule type" value="Genomic_DNA"/>
</dbReference>
<evidence type="ECO:0000313" key="4">
    <source>
        <dbReference type="Proteomes" id="UP000008815"/>
    </source>
</evidence>
<keyword evidence="1" id="KW-0328">Glycosyltransferase</keyword>
<dbReference type="PANTHER" id="PTHR30160">
    <property type="entry name" value="TETRAACYLDISACCHARIDE 4'-KINASE-RELATED"/>
    <property type="match status" value="1"/>
</dbReference>
<dbReference type="InterPro" id="IPR002201">
    <property type="entry name" value="Glyco_trans_9"/>
</dbReference>
<evidence type="ECO:0000256" key="1">
    <source>
        <dbReference type="ARBA" id="ARBA00022676"/>
    </source>
</evidence>
<proteinExistence type="predicted"/>
<keyword evidence="2" id="KW-0808">Transferase</keyword>
<dbReference type="AlphaFoldDB" id="A0A0H3KRQ3"/>
<dbReference type="CDD" id="cd03789">
    <property type="entry name" value="GT9_LPS_heptosyltransferase"/>
    <property type="match status" value="1"/>
</dbReference>
<organism evidence="3 4">
    <name type="scientific">Burkholderia multivorans (strain ATCC 17616 / 249)</name>
    <dbReference type="NCBI Taxonomy" id="395019"/>
    <lineage>
        <taxon>Bacteria</taxon>
        <taxon>Pseudomonadati</taxon>
        <taxon>Pseudomonadota</taxon>
        <taxon>Betaproteobacteria</taxon>
        <taxon>Burkholderiales</taxon>
        <taxon>Burkholderiaceae</taxon>
        <taxon>Burkholderia</taxon>
        <taxon>Burkholderia cepacia complex</taxon>
    </lineage>
</organism>
<keyword evidence="4" id="KW-1185">Reference proteome</keyword>
<dbReference type="KEGG" id="bmj:BMULJ_05965"/>
<protein>
    <submittedName>
        <fullName evidence="3">ADP-heptose:LPS heptosyltransferase</fullName>
    </submittedName>
</protein>
<dbReference type="SUPFAM" id="SSF53756">
    <property type="entry name" value="UDP-Glycosyltransferase/glycogen phosphorylase"/>
    <property type="match status" value="1"/>
</dbReference>
<dbReference type="STRING" id="395019.BMULJ_05965"/>
<dbReference type="eggNOG" id="COG0859">
    <property type="taxonomic scope" value="Bacteria"/>
</dbReference>
<dbReference type="Proteomes" id="UP000008815">
    <property type="component" value="Chromosome 3"/>
</dbReference>
<accession>A0A0H3KRQ3</accession>